<keyword evidence="1" id="KW-0175">Coiled coil</keyword>
<dbReference type="InterPro" id="IPR052698">
    <property type="entry name" value="MoCofactor_Util/Proc"/>
</dbReference>
<dbReference type="PANTHER" id="PTHR30388:SF6">
    <property type="entry name" value="XANTHINE DEHYDROGENASE SUBUNIT A-RELATED"/>
    <property type="match status" value="1"/>
</dbReference>
<dbReference type="Gene3D" id="3.40.50.720">
    <property type="entry name" value="NAD(P)-binding Rossmann-like Domain"/>
    <property type="match status" value="1"/>
</dbReference>
<dbReference type="InterPro" id="IPR003777">
    <property type="entry name" value="XdhC_CoxI"/>
</dbReference>
<dbReference type="RefSeq" id="WP_177199381.1">
    <property type="nucleotide sequence ID" value="NZ_FOKI01000013.1"/>
</dbReference>
<dbReference type="EMBL" id="FOKI01000013">
    <property type="protein sequence ID" value="SFB12160.1"/>
    <property type="molecule type" value="Genomic_DNA"/>
</dbReference>
<evidence type="ECO:0000313" key="4">
    <source>
        <dbReference type="EMBL" id="SFB12160.1"/>
    </source>
</evidence>
<feature type="coiled-coil region" evidence="1">
    <location>
        <begin position="123"/>
        <end position="165"/>
    </location>
</feature>
<feature type="domain" description="XdhC- CoxI" evidence="2">
    <location>
        <begin position="14"/>
        <end position="73"/>
    </location>
</feature>
<dbReference type="Pfam" id="PF02625">
    <property type="entry name" value="XdhC_CoxI"/>
    <property type="match status" value="1"/>
</dbReference>
<feature type="domain" description="XdhC Rossmann" evidence="3">
    <location>
        <begin position="107"/>
        <end position="248"/>
    </location>
</feature>
<dbReference type="Proteomes" id="UP000198619">
    <property type="component" value="Unassembled WGS sequence"/>
</dbReference>
<accession>A0A1I0YI43</accession>
<dbReference type="Pfam" id="PF13478">
    <property type="entry name" value="XdhC_C"/>
    <property type="match status" value="1"/>
</dbReference>
<reference evidence="4 5" key="1">
    <citation type="submission" date="2016-10" db="EMBL/GenBank/DDBJ databases">
        <authorList>
            <person name="de Groot N.N."/>
        </authorList>
    </citation>
    <scope>NUCLEOTIDE SEQUENCE [LARGE SCALE GENOMIC DNA]</scope>
    <source>
        <strain evidence="4 5">DSM 12271</strain>
    </source>
</reference>
<keyword evidence="5" id="KW-1185">Reference proteome</keyword>
<protein>
    <submittedName>
        <fullName evidence="4">Xanthine dehydrogenase accessory factor</fullName>
    </submittedName>
</protein>
<dbReference type="InterPro" id="IPR027051">
    <property type="entry name" value="XdhC_Rossmann_dom"/>
</dbReference>
<organism evidence="4 5">
    <name type="scientific">Clostridium frigidicarnis</name>
    <dbReference type="NCBI Taxonomy" id="84698"/>
    <lineage>
        <taxon>Bacteria</taxon>
        <taxon>Bacillati</taxon>
        <taxon>Bacillota</taxon>
        <taxon>Clostridia</taxon>
        <taxon>Eubacteriales</taxon>
        <taxon>Clostridiaceae</taxon>
        <taxon>Clostridium</taxon>
    </lineage>
</organism>
<evidence type="ECO:0000313" key="5">
    <source>
        <dbReference type="Proteomes" id="UP000198619"/>
    </source>
</evidence>
<name>A0A1I0YI43_9CLOT</name>
<dbReference type="STRING" id="84698.SAMN04488528_10138"/>
<evidence type="ECO:0000259" key="3">
    <source>
        <dbReference type="Pfam" id="PF13478"/>
    </source>
</evidence>
<evidence type="ECO:0000259" key="2">
    <source>
        <dbReference type="Pfam" id="PF02625"/>
    </source>
</evidence>
<sequence length="266" mass="29495">MEEKLLKKILDKLNEGEISALVTLTYSEGSTPRKSGSMMVVSENGDIEGSVGGGMVEAYTHKCALECIENSEGMEFSYSLNEKPEEGMICGGQVRGYIKVFLPKPKLVIIGGGHVAQSICGIAKNLEFNIVVLEDRVEFMSNKAFEKVQVILGDLQEKLKNLKTNKDTYFIVATRGHALDKEAIEIILNKEYKYVGMLGSKKKVFKLMEMLKEQGFKREKLNTIYTPVGLDISDGTPGEIAISILAEILKIKNNGSLVHKNQDFSY</sequence>
<dbReference type="AlphaFoldDB" id="A0A1I0YI43"/>
<evidence type="ECO:0000256" key="1">
    <source>
        <dbReference type="SAM" id="Coils"/>
    </source>
</evidence>
<gene>
    <name evidence="4" type="ORF">SAMN04488528_10138</name>
</gene>
<dbReference type="PANTHER" id="PTHR30388">
    <property type="entry name" value="ALDEHYDE OXIDOREDUCTASE MOLYBDENUM COFACTOR ASSEMBLY PROTEIN"/>
    <property type="match status" value="1"/>
</dbReference>
<proteinExistence type="predicted"/>